<dbReference type="PROSITE" id="PS51123">
    <property type="entry name" value="OMPA_2"/>
    <property type="match status" value="1"/>
</dbReference>
<keyword evidence="2" id="KW-0472">Membrane</keyword>
<evidence type="ECO:0000256" key="1">
    <source>
        <dbReference type="ARBA" id="ARBA00022729"/>
    </source>
</evidence>
<dbReference type="Pfam" id="PF12849">
    <property type="entry name" value="PBP_like_2"/>
    <property type="match status" value="1"/>
</dbReference>
<keyword evidence="1 3" id="KW-0732">Signal</keyword>
<dbReference type="PANTHER" id="PTHR30570">
    <property type="entry name" value="PERIPLASMIC PHOSPHATE BINDING COMPONENT OF PHOSPHATE ABC TRANSPORTER"/>
    <property type="match status" value="1"/>
</dbReference>
<gene>
    <name evidence="5" type="ORF">QEZ52_01585</name>
</gene>
<dbReference type="Proteomes" id="UP001623232">
    <property type="component" value="Chromosome"/>
</dbReference>
<dbReference type="SUPFAM" id="SSF53850">
    <property type="entry name" value="Periplasmic binding protein-like II"/>
    <property type="match status" value="1"/>
</dbReference>
<evidence type="ECO:0000256" key="3">
    <source>
        <dbReference type="SAM" id="SignalP"/>
    </source>
</evidence>
<dbReference type="InterPro" id="IPR006665">
    <property type="entry name" value="OmpA-like"/>
</dbReference>
<reference evidence="5 6" key="1">
    <citation type="submission" date="2023-04" db="EMBL/GenBank/DDBJ databases">
        <title>Complete genome sequence of Alisedimentitalea scapharcae.</title>
        <authorList>
            <person name="Rong J.-C."/>
            <person name="Yi M.-L."/>
            <person name="Zhao Q."/>
        </authorList>
    </citation>
    <scope>NUCLEOTIDE SEQUENCE [LARGE SCALE GENOMIC DNA]</scope>
    <source>
        <strain evidence="5 6">KCTC 42119</strain>
    </source>
</reference>
<proteinExistence type="predicted"/>
<keyword evidence="6" id="KW-1185">Reference proteome</keyword>
<sequence>MAFLRAAVFAALFLGWIVPTPARAQDVTLTSPDGAVEISGTLLGFDGEFYRVDTQYGELTVDGSGVICDGPGCPNLSEFVAELAFSGSSAMGEVLLPALIEGFALRKGLRTNRINQDPTHFDYSLHRPDDGAAVARFLFRITTTDEGFADLLANEADVVMALREIRSNEHQRAYEAGMGNMTDARRSRVLALDAMVPVVAPGNPVRTVSVPQLAQVFSGQIVNWQELGGPNAPIALHLPAVGSGMAQAVEDRLLAPVRLDVADDIQRHDRSGTLARAVTTDPFALGIASFSETGTARPLTLTGSCGYRLSATRRTIKTEDYPLTSPMFLYLPARRLPQIGREFLSYAQSPAAQVVIRRAGFVDQAPEYIRVSAQGDRLANAIQAAGEEVKLSELHRMVKMMKPTTRLSTSFRFETGSTRPDAQSRANIAQLARALEVGTYDARKLIFVGFSDGEGAAEGNRRIALKRAQAVRDAVLAAAETMDSTRTEIGIEAFGEALPMACDDSAWGRQVNRRVEVWVR</sequence>
<dbReference type="SUPFAM" id="SSF103088">
    <property type="entry name" value="OmpA-like"/>
    <property type="match status" value="1"/>
</dbReference>
<organism evidence="5 6">
    <name type="scientific">Aliisedimentitalea scapharcae</name>
    <dbReference type="NCBI Taxonomy" id="1524259"/>
    <lineage>
        <taxon>Bacteria</taxon>
        <taxon>Pseudomonadati</taxon>
        <taxon>Pseudomonadota</taxon>
        <taxon>Alphaproteobacteria</taxon>
        <taxon>Rhodobacterales</taxon>
        <taxon>Roseobacteraceae</taxon>
        <taxon>Aliisedimentitalea</taxon>
    </lineage>
</organism>
<feature type="chain" id="PRO_5045349252" evidence="3">
    <location>
        <begin position="25"/>
        <end position="520"/>
    </location>
</feature>
<feature type="domain" description="OmpA-like" evidence="4">
    <location>
        <begin position="400"/>
        <end position="520"/>
    </location>
</feature>
<evidence type="ECO:0000313" key="5">
    <source>
        <dbReference type="EMBL" id="WZK89271.1"/>
    </source>
</evidence>
<feature type="signal peptide" evidence="3">
    <location>
        <begin position="1"/>
        <end position="24"/>
    </location>
</feature>
<accession>A0ABZ2XX79</accession>
<dbReference type="Gene3D" id="3.30.1330.60">
    <property type="entry name" value="OmpA-like domain"/>
    <property type="match status" value="1"/>
</dbReference>
<dbReference type="InterPro" id="IPR036737">
    <property type="entry name" value="OmpA-like_sf"/>
</dbReference>
<evidence type="ECO:0000256" key="2">
    <source>
        <dbReference type="PROSITE-ProRule" id="PRU00473"/>
    </source>
</evidence>
<dbReference type="CDD" id="cd07185">
    <property type="entry name" value="OmpA_C-like"/>
    <property type="match status" value="1"/>
</dbReference>
<dbReference type="EMBL" id="CP123584">
    <property type="protein sequence ID" value="WZK89271.1"/>
    <property type="molecule type" value="Genomic_DNA"/>
</dbReference>
<dbReference type="InterPro" id="IPR050811">
    <property type="entry name" value="Phosphate_ABC_transporter"/>
</dbReference>
<evidence type="ECO:0000259" key="4">
    <source>
        <dbReference type="PROSITE" id="PS51123"/>
    </source>
</evidence>
<protein>
    <submittedName>
        <fullName evidence="5">Phosphate ABC transporter substrate-binding/OmpA family protein</fullName>
    </submittedName>
</protein>
<dbReference type="InterPro" id="IPR024370">
    <property type="entry name" value="PBP_domain"/>
</dbReference>
<dbReference type="PANTHER" id="PTHR30570:SF1">
    <property type="entry name" value="PHOSPHATE-BINDING PROTEIN PSTS"/>
    <property type="match status" value="1"/>
</dbReference>
<dbReference type="Gene3D" id="3.40.190.10">
    <property type="entry name" value="Periplasmic binding protein-like II"/>
    <property type="match status" value="2"/>
</dbReference>
<evidence type="ECO:0000313" key="6">
    <source>
        <dbReference type="Proteomes" id="UP001623232"/>
    </source>
</evidence>
<name>A0ABZ2XX79_9RHOB</name>
<dbReference type="RefSeq" id="WP_406647386.1">
    <property type="nucleotide sequence ID" value="NZ_CP123584.1"/>
</dbReference>
<dbReference type="Pfam" id="PF00691">
    <property type="entry name" value="OmpA"/>
    <property type="match status" value="1"/>
</dbReference>